<protein>
    <submittedName>
        <fullName evidence="1">Uncharacterized protein</fullName>
    </submittedName>
</protein>
<name>A0A1Y0CGQ5_9MYCO</name>
<evidence type="ECO:0000313" key="1">
    <source>
        <dbReference type="EMBL" id="ART74156.1"/>
    </source>
</evidence>
<proteinExistence type="predicted"/>
<sequence>MGINVAGAVAYCAILDGDAIEESEPFKLMVPPGMAGSEGLSELANAVELLIRERAITRIVIVSPENNYSDTYAALVPRIAIETAILIAGARAQVPTARLSRPDVRSKLGLPQSGQLSTHSALVLPVVGKHWSKKRDIAALGALCGGRR</sequence>
<dbReference type="Proteomes" id="UP000195331">
    <property type="component" value="Chromosome"/>
</dbReference>
<organism evidence="1 2">
    <name type="scientific">Mycobacterium dioxanotrophicus</name>
    <dbReference type="NCBI Taxonomy" id="482462"/>
    <lineage>
        <taxon>Bacteria</taxon>
        <taxon>Bacillati</taxon>
        <taxon>Actinomycetota</taxon>
        <taxon>Actinomycetes</taxon>
        <taxon>Mycobacteriales</taxon>
        <taxon>Mycobacteriaceae</taxon>
        <taxon>Mycobacterium</taxon>
    </lineage>
</organism>
<dbReference type="OrthoDB" id="3680077at2"/>
<evidence type="ECO:0000313" key="2">
    <source>
        <dbReference type="Proteomes" id="UP000195331"/>
    </source>
</evidence>
<dbReference type="AlphaFoldDB" id="A0A1Y0CGQ5"/>
<accession>A0A1Y0CGQ5</accession>
<reference evidence="1 2" key="1">
    <citation type="submission" date="2017-04" db="EMBL/GenBank/DDBJ databases">
        <title>Whole Genome Sequence of 1,4-Dioxane Degrading Bacterium Mycobacterium dioxanotrophicus PH-06.</title>
        <authorList>
            <person name="He Y."/>
        </authorList>
    </citation>
    <scope>NUCLEOTIDE SEQUENCE [LARGE SCALE GENOMIC DNA]</scope>
    <source>
        <strain evidence="1 2">PH-06</strain>
    </source>
</reference>
<gene>
    <name evidence="1" type="ORF">BTO20_36290</name>
</gene>
<keyword evidence="2" id="KW-1185">Reference proteome</keyword>
<dbReference type="EMBL" id="CP020809">
    <property type="protein sequence ID" value="ART74156.1"/>
    <property type="molecule type" value="Genomic_DNA"/>
</dbReference>
<dbReference type="KEGG" id="mdx:BTO20_36290"/>